<dbReference type="EMBL" id="RJNA01000015">
    <property type="protein sequence ID" value="RSI42136.1"/>
    <property type="molecule type" value="Genomic_DNA"/>
</dbReference>
<evidence type="ECO:0000313" key="3">
    <source>
        <dbReference type="Proteomes" id="UP000282617"/>
    </source>
</evidence>
<keyword evidence="1" id="KW-0175">Coiled coil</keyword>
<sequence length="108" mass="13395">MDTKKRMAQLDDEHIAFRRKASELEWDYHDMKREARNFSEEMSNWVLSFCRHSSPVDSSYILNQIEENREDFERKMRRYEDRLNEVCQEENRLYNKKLDALKKETKQR</sequence>
<evidence type="ECO:0000313" key="2">
    <source>
        <dbReference type="EMBL" id="RSI42136.1"/>
    </source>
</evidence>
<gene>
    <name evidence="2" type="ORF">D8872_08860</name>
</gene>
<feature type="coiled-coil region" evidence="1">
    <location>
        <begin position="21"/>
        <end position="104"/>
    </location>
</feature>
<dbReference type="AlphaFoldDB" id="A0A3R9GW09"/>
<name>A0A3R9GW09_STRCR</name>
<evidence type="ECO:0000256" key="1">
    <source>
        <dbReference type="SAM" id="Coils"/>
    </source>
</evidence>
<accession>A0A3R9GW09</accession>
<dbReference type="Proteomes" id="UP000282617">
    <property type="component" value="Unassembled WGS sequence"/>
</dbReference>
<comment type="caution">
    <text evidence="2">The sequence shown here is derived from an EMBL/GenBank/DDBJ whole genome shotgun (WGS) entry which is preliminary data.</text>
</comment>
<dbReference type="RefSeq" id="WP_037617959.1">
    <property type="nucleotide sequence ID" value="NZ_RJNA01000015.1"/>
</dbReference>
<proteinExistence type="predicted"/>
<reference evidence="2 3" key="1">
    <citation type="submission" date="2018-11" db="EMBL/GenBank/DDBJ databases">
        <title>Species Designations Belie Phenotypic and Genotypic Heterogeneity in Oral Streptococci.</title>
        <authorList>
            <person name="Velsko I."/>
        </authorList>
    </citation>
    <scope>NUCLEOTIDE SEQUENCE [LARGE SCALE GENOMIC DNA]</scope>
    <source>
        <strain evidence="2 3">BCC51</strain>
    </source>
</reference>
<organism evidence="2 3">
    <name type="scientific">Streptococcus cristatus</name>
    <dbReference type="NCBI Taxonomy" id="45634"/>
    <lineage>
        <taxon>Bacteria</taxon>
        <taxon>Bacillati</taxon>
        <taxon>Bacillota</taxon>
        <taxon>Bacilli</taxon>
        <taxon>Lactobacillales</taxon>
        <taxon>Streptococcaceae</taxon>
        <taxon>Streptococcus</taxon>
    </lineage>
</organism>
<protein>
    <submittedName>
        <fullName evidence="2">Uncharacterized protein</fullName>
    </submittedName>
</protein>